<dbReference type="InterPro" id="IPR001646">
    <property type="entry name" value="5peptide_repeat"/>
</dbReference>
<proteinExistence type="predicted"/>
<dbReference type="SUPFAM" id="SSF52200">
    <property type="entry name" value="Toll/Interleukin receptor TIR domain"/>
    <property type="match status" value="1"/>
</dbReference>
<dbReference type="GO" id="GO:0007165">
    <property type="term" value="P:signal transduction"/>
    <property type="evidence" value="ECO:0007669"/>
    <property type="project" value="InterPro"/>
</dbReference>
<dbReference type="Gene3D" id="3.40.50.10140">
    <property type="entry name" value="Toll/interleukin-1 receptor homology (TIR) domain"/>
    <property type="match status" value="1"/>
</dbReference>
<dbReference type="EMBL" id="BNJK01000002">
    <property type="protein sequence ID" value="GHO98895.1"/>
    <property type="molecule type" value="Genomic_DNA"/>
</dbReference>
<comment type="caution">
    <text evidence="2">The sequence shown here is derived from an EMBL/GenBank/DDBJ whole genome shotgun (WGS) entry which is preliminary data.</text>
</comment>
<dbReference type="InterPro" id="IPR035897">
    <property type="entry name" value="Toll_tir_struct_dom_sf"/>
</dbReference>
<reference evidence="2" key="1">
    <citation type="submission" date="2020-10" db="EMBL/GenBank/DDBJ databases">
        <title>Taxonomic study of unclassified bacteria belonging to the class Ktedonobacteria.</title>
        <authorList>
            <person name="Yabe S."/>
            <person name="Wang C.M."/>
            <person name="Zheng Y."/>
            <person name="Sakai Y."/>
            <person name="Cavaletti L."/>
            <person name="Monciardini P."/>
            <person name="Donadio S."/>
        </authorList>
    </citation>
    <scope>NUCLEOTIDE SEQUENCE</scope>
    <source>
        <strain evidence="2">ID150040</strain>
    </source>
</reference>
<dbReference type="Pfam" id="PF00805">
    <property type="entry name" value="Pentapeptide"/>
    <property type="match status" value="3"/>
</dbReference>
<evidence type="ECO:0000259" key="1">
    <source>
        <dbReference type="PROSITE" id="PS50104"/>
    </source>
</evidence>
<feature type="domain" description="TIR" evidence="1">
    <location>
        <begin position="252"/>
        <end position="393"/>
    </location>
</feature>
<accession>A0A8J3IY35</accession>
<dbReference type="Pfam" id="PF13676">
    <property type="entry name" value="TIR_2"/>
    <property type="match status" value="1"/>
</dbReference>
<protein>
    <recommendedName>
        <fullName evidence="1">TIR domain-containing protein</fullName>
    </recommendedName>
</protein>
<dbReference type="SUPFAM" id="SSF141571">
    <property type="entry name" value="Pentapeptide repeat-like"/>
    <property type="match status" value="1"/>
</dbReference>
<organism evidence="2 3">
    <name type="scientific">Reticulibacter mediterranei</name>
    <dbReference type="NCBI Taxonomy" id="2778369"/>
    <lineage>
        <taxon>Bacteria</taxon>
        <taxon>Bacillati</taxon>
        <taxon>Chloroflexota</taxon>
        <taxon>Ktedonobacteria</taxon>
        <taxon>Ktedonobacterales</taxon>
        <taxon>Reticulibacteraceae</taxon>
        <taxon>Reticulibacter</taxon>
    </lineage>
</organism>
<dbReference type="PANTHER" id="PTHR14136:SF17">
    <property type="entry name" value="BTB_POZ DOMAIN-CONTAINING PROTEIN KCTD9"/>
    <property type="match status" value="1"/>
</dbReference>
<dbReference type="PROSITE" id="PS50104">
    <property type="entry name" value="TIR"/>
    <property type="match status" value="1"/>
</dbReference>
<dbReference type="AlphaFoldDB" id="A0A8J3IY35"/>
<sequence>MKIVRANIEATIDDPSPLLYTQEKTAEADDMANAEHMGIIQQGVKAWNEWREKHPEATPDLSFANLNGAHLSFVNFDNTNLSFADLSFAVLSDASLRNADFTDALLNQANLNDANLNNAHLNGANLSRATFNQATLSFANLSFIKFENADLSSANLSNVDLSNANFYNTNLIDATLSGANFANARVARTIFGDVDLREAKGLESIKHEGPSTIGIDTLMRSKGDIPASFLKGAGVSDELIEYAKSLVGRAIEYYTCFISYSSQDHAFVKRLHADLQNEGVRCWFAPEDMKIGDKIRRSIDESIRLYDKLLLVLSEYSIFSQWVEHEVEMALAKERNTKHTVLFPIRVDNAILVMNQDGWPAEVCHTRNIGNFEHWKNHDHYQNSFQRLLRDLQSGKTSKGE</sequence>
<dbReference type="Proteomes" id="UP000597444">
    <property type="component" value="Unassembled WGS sequence"/>
</dbReference>
<name>A0A8J3IY35_9CHLR</name>
<dbReference type="InterPro" id="IPR000157">
    <property type="entry name" value="TIR_dom"/>
</dbReference>
<keyword evidence="3" id="KW-1185">Reference proteome</keyword>
<evidence type="ECO:0000313" key="2">
    <source>
        <dbReference type="EMBL" id="GHO98895.1"/>
    </source>
</evidence>
<dbReference type="Gene3D" id="2.160.20.80">
    <property type="entry name" value="E3 ubiquitin-protein ligase SopA"/>
    <property type="match status" value="1"/>
</dbReference>
<evidence type="ECO:0000313" key="3">
    <source>
        <dbReference type="Proteomes" id="UP000597444"/>
    </source>
</evidence>
<dbReference type="RefSeq" id="WP_220209575.1">
    <property type="nucleotide sequence ID" value="NZ_BNJK01000002.1"/>
</dbReference>
<gene>
    <name evidence="2" type="ORF">KSF_089430</name>
</gene>
<dbReference type="InterPro" id="IPR051082">
    <property type="entry name" value="Pentapeptide-BTB/POZ_domain"/>
</dbReference>
<dbReference type="PANTHER" id="PTHR14136">
    <property type="entry name" value="BTB_POZ DOMAIN-CONTAINING PROTEIN KCTD9"/>
    <property type="match status" value="1"/>
</dbReference>